<evidence type="ECO:0000259" key="1">
    <source>
        <dbReference type="Pfam" id="PF00149"/>
    </source>
</evidence>
<evidence type="ECO:0000313" key="2">
    <source>
        <dbReference type="EMBL" id="TGN99992.1"/>
    </source>
</evidence>
<protein>
    <submittedName>
        <fullName evidence="2">Metallophosphoesterase</fullName>
    </submittedName>
</protein>
<comment type="caution">
    <text evidence="2">The sequence shown here is derived from an EMBL/GenBank/DDBJ whole genome shotgun (WGS) entry which is preliminary data.</text>
</comment>
<organism evidence="2 3">
    <name type="scientific">Candidatus Thiomargarita nelsonii</name>
    <dbReference type="NCBI Taxonomy" id="1003181"/>
    <lineage>
        <taxon>Bacteria</taxon>
        <taxon>Pseudomonadati</taxon>
        <taxon>Pseudomonadota</taxon>
        <taxon>Gammaproteobacteria</taxon>
        <taxon>Thiotrichales</taxon>
        <taxon>Thiotrichaceae</taxon>
        <taxon>Thiomargarita</taxon>
    </lineage>
</organism>
<sequence>MKLYAISDLHIDHQINREALKALPAFPEDWLIIAGDICSSLEYLRFALAHLTQRFAQLLWVPGNHELWTGRDGIKGEEKYQQLVSVCHDFGVLTPEDPYPLWQGEGGNHYLVPLFLLYDYSFRPEHISPEKALAWAEETGVVCTDEYYLNPIPYASRSEWCHTRCEYSEQRLQQLPAPLVLINHYPLRQDLVRLFKVPRFSIWCGTRRTENWHIRFGASVVVSGHLHLRATDYRDGVRFEEVSLGYPKNWNQEHGIQKYLRQILPAPEAKLEKNAGPFWRF</sequence>
<dbReference type="SUPFAM" id="SSF56300">
    <property type="entry name" value="Metallo-dependent phosphatases"/>
    <property type="match status" value="1"/>
</dbReference>
<keyword evidence="3" id="KW-1185">Reference proteome</keyword>
<dbReference type="InterPro" id="IPR004843">
    <property type="entry name" value="Calcineurin-like_PHP"/>
</dbReference>
<dbReference type="PANTHER" id="PTHR36492">
    <property type="match status" value="1"/>
</dbReference>
<evidence type="ECO:0000313" key="3">
    <source>
        <dbReference type="Proteomes" id="UP000030428"/>
    </source>
</evidence>
<gene>
    <name evidence="2" type="ORF">PN36_23775</name>
</gene>
<dbReference type="PANTHER" id="PTHR36492:SF2">
    <property type="entry name" value="[ACYL-CARRIER-PROTEIN] PHOSPHODIESTERASE PPTH"/>
    <property type="match status" value="1"/>
</dbReference>
<reference evidence="2 3" key="1">
    <citation type="journal article" date="2016" name="Front. Microbiol.">
        <title>Single-Cell (Meta-)Genomics of a Dimorphic Candidatus Thiomargarita nelsonii Reveals Genomic Plasticity.</title>
        <authorList>
            <person name="Flood B.E."/>
            <person name="Fliss P."/>
            <person name="Jones D.S."/>
            <person name="Dick G.J."/>
            <person name="Jain S."/>
            <person name="Kaster A.K."/>
            <person name="Winkel M."/>
            <person name="Mussmann M."/>
            <person name="Bailey J."/>
        </authorList>
    </citation>
    <scope>NUCLEOTIDE SEQUENCE [LARGE SCALE GENOMIC DNA]</scope>
    <source>
        <strain evidence="2">Hydrate Ridge</strain>
    </source>
</reference>
<accession>A0A4E0QW31</accession>
<dbReference type="InterPro" id="IPR029052">
    <property type="entry name" value="Metallo-depent_PP-like"/>
</dbReference>
<name>A0A4E0QW31_9GAMM</name>
<dbReference type="EMBL" id="JSZA02000119">
    <property type="protein sequence ID" value="TGN99992.1"/>
    <property type="molecule type" value="Genomic_DNA"/>
</dbReference>
<feature type="domain" description="Calcineurin-like phosphoesterase" evidence="1">
    <location>
        <begin position="1"/>
        <end position="227"/>
    </location>
</feature>
<proteinExistence type="predicted"/>
<dbReference type="Proteomes" id="UP000030428">
    <property type="component" value="Unassembled WGS sequence"/>
</dbReference>
<dbReference type="InterPro" id="IPR052963">
    <property type="entry name" value="Pantetheine_PDE"/>
</dbReference>
<dbReference type="GO" id="GO:0016787">
    <property type="term" value="F:hydrolase activity"/>
    <property type="evidence" value="ECO:0007669"/>
    <property type="project" value="InterPro"/>
</dbReference>
<dbReference type="Gene3D" id="3.60.21.10">
    <property type="match status" value="1"/>
</dbReference>
<dbReference type="Pfam" id="PF00149">
    <property type="entry name" value="Metallophos"/>
    <property type="match status" value="1"/>
</dbReference>
<dbReference type="AlphaFoldDB" id="A0A4E0QW31"/>